<dbReference type="Proteomes" id="UP000830631">
    <property type="component" value="Chromosome"/>
</dbReference>
<dbReference type="PROSITE" id="PS51257">
    <property type="entry name" value="PROKAR_LIPOPROTEIN"/>
    <property type="match status" value="1"/>
</dbReference>
<reference evidence="3 4" key="1">
    <citation type="submission" date="2021-06" db="EMBL/GenBank/DDBJ databases">
        <title>Genome-based taxonomic framework of Microbacterium strains isolated from marine environment, the description of four new species and reclassification of four preexisting species.</title>
        <authorList>
            <person name="Lee S.D."/>
            <person name="Kim S.-M."/>
            <person name="Byeon Y.-S."/>
            <person name="Yang H.L."/>
            <person name="Kim I.S."/>
        </authorList>
    </citation>
    <scope>NUCLEOTIDE SEQUENCE [LARGE SCALE GENOMIC DNA]</scope>
    <source>
        <strain evidence="3 4">KSW4-10</strain>
    </source>
</reference>
<dbReference type="InterPro" id="IPR042100">
    <property type="entry name" value="Bug_dom1"/>
</dbReference>
<feature type="signal peptide" evidence="2">
    <location>
        <begin position="1"/>
        <end position="25"/>
    </location>
</feature>
<dbReference type="PANTHER" id="PTHR42928:SF5">
    <property type="entry name" value="BLR1237 PROTEIN"/>
    <property type="match status" value="1"/>
</dbReference>
<dbReference type="Gene3D" id="3.40.190.150">
    <property type="entry name" value="Bordetella uptake gene, domain 1"/>
    <property type="match status" value="1"/>
</dbReference>
<keyword evidence="4" id="KW-1185">Reference proteome</keyword>
<comment type="similarity">
    <text evidence="1">Belongs to the UPF0065 (bug) family.</text>
</comment>
<dbReference type="RefSeq" id="WP_261811947.1">
    <property type="nucleotide sequence ID" value="NZ_CP078078.1"/>
</dbReference>
<proteinExistence type="inferred from homology"/>
<dbReference type="SUPFAM" id="SSF53850">
    <property type="entry name" value="Periplasmic binding protein-like II"/>
    <property type="match status" value="1"/>
</dbReference>
<accession>A0ABY4IXH1</accession>
<gene>
    <name evidence="3" type="ORF">KV397_00995</name>
</gene>
<sequence length="322" mass="33017">MPRKRITRAAAAIAALAATALIVSACTKVEEGEGAESTYPEKDIRLIIQANPGGGSDLSSRALATELEKILDVSVIPENMPGAAGALAMEYVGAQDPDGYVIGFAPVEIAMLNTTQSADVLPDDFDLLGQIMLAPGVVTVGANSGIETLEDLVAQAQSGAVTVANSGAGSIWEAATLGLGAATDADFTPVPYDGGATAVAAAASGETVAAVSGLGEALAQGDAVHILAVMNDERHPDAEDVETVEEAIGEDVVFGGWGGIYAPKGLPDDVKSTLEAAVKEAVESDSYQKFQADAGNLVVYRDSAEWTTFVDEQFDLFKDLLG</sequence>
<name>A0ABY4IXH1_9MICO</name>
<protein>
    <submittedName>
        <fullName evidence="3">Tripartite tricarboxylate transporter substrate binding protein</fullName>
    </submittedName>
</protein>
<evidence type="ECO:0000256" key="2">
    <source>
        <dbReference type="SAM" id="SignalP"/>
    </source>
</evidence>
<dbReference type="PANTHER" id="PTHR42928">
    <property type="entry name" value="TRICARBOXYLATE-BINDING PROTEIN"/>
    <property type="match status" value="1"/>
</dbReference>
<evidence type="ECO:0000256" key="1">
    <source>
        <dbReference type="ARBA" id="ARBA00006987"/>
    </source>
</evidence>
<dbReference type="EMBL" id="CP078078">
    <property type="protein sequence ID" value="UPL16430.1"/>
    <property type="molecule type" value="Genomic_DNA"/>
</dbReference>
<dbReference type="CDD" id="cd07012">
    <property type="entry name" value="PBP2_Bug_TTT"/>
    <property type="match status" value="1"/>
</dbReference>
<dbReference type="Gene3D" id="3.40.190.10">
    <property type="entry name" value="Periplasmic binding protein-like II"/>
    <property type="match status" value="1"/>
</dbReference>
<evidence type="ECO:0000313" key="3">
    <source>
        <dbReference type="EMBL" id="UPL16430.1"/>
    </source>
</evidence>
<evidence type="ECO:0000313" key="4">
    <source>
        <dbReference type="Proteomes" id="UP000830631"/>
    </source>
</evidence>
<feature type="chain" id="PRO_5045346240" evidence="2">
    <location>
        <begin position="26"/>
        <end position="322"/>
    </location>
</feature>
<organism evidence="3 4">
    <name type="scientific">Microbacterium aurugineum</name>
    <dbReference type="NCBI Taxonomy" id="2851642"/>
    <lineage>
        <taxon>Bacteria</taxon>
        <taxon>Bacillati</taxon>
        <taxon>Actinomycetota</taxon>
        <taxon>Actinomycetes</taxon>
        <taxon>Micrococcales</taxon>
        <taxon>Microbacteriaceae</taxon>
        <taxon>Microbacterium</taxon>
    </lineage>
</organism>
<dbReference type="InterPro" id="IPR005064">
    <property type="entry name" value="BUG"/>
</dbReference>
<dbReference type="Pfam" id="PF03401">
    <property type="entry name" value="TctC"/>
    <property type="match status" value="1"/>
</dbReference>
<keyword evidence="2" id="KW-0732">Signal</keyword>
<dbReference type="PIRSF" id="PIRSF017082">
    <property type="entry name" value="YflP"/>
    <property type="match status" value="1"/>
</dbReference>